<dbReference type="InterPro" id="IPR006059">
    <property type="entry name" value="SBP"/>
</dbReference>
<dbReference type="CDD" id="cd13585">
    <property type="entry name" value="PBP2_TMBP_like"/>
    <property type="match status" value="1"/>
</dbReference>
<dbReference type="OrthoDB" id="2531053at2"/>
<evidence type="ECO:0000256" key="4">
    <source>
        <dbReference type="ARBA" id="ARBA00023139"/>
    </source>
</evidence>
<accession>A0A1Q2CR62</accession>
<keyword evidence="5" id="KW-0449">Lipoprotein</keyword>
<evidence type="ECO:0000313" key="8">
    <source>
        <dbReference type="Proteomes" id="UP000188145"/>
    </source>
</evidence>
<dbReference type="InterPro" id="IPR050490">
    <property type="entry name" value="Bact_solute-bd_prot1"/>
</dbReference>
<evidence type="ECO:0000256" key="3">
    <source>
        <dbReference type="ARBA" id="ARBA00023136"/>
    </source>
</evidence>
<gene>
    <name evidence="7" type="ORF">BW730_15015</name>
</gene>
<reference evidence="8" key="1">
    <citation type="submission" date="2017-02" db="EMBL/GenBank/DDBJ databases">
        <title>Tessaracoccus aquaemaris sp. nov., isolated from the intestine of a Korean rockfish, Sebastes schlegelii, in a marine aquaculture pond.</title>
        <authorList>
            <person name="Tak E.J."/>
            <person name="Bae J.-W."/>
        </authorList>
    </citation>
    <scope>NUCLEOTIDE SEQUENCE [LARGE SCALE GENOMIC DNA]</scope>
    <source>
        <strain evidence="8">NSG39</strain>
    </source>
</reference>
<dbReference type="SUPFAM" id="SSF53850">
    <property type="entry name" value="Periplasmic binding protein-like II"/>
    <property type="match status" value="1"/>
</dbReference>
<evidence type="ECO:0000256" key="6">
    <source>
        <dbReference type="SAM" id="SignalP"/>
    </source>
</evidence>
<dbReference type="EMBL" id="CP019606">
    <property type="protein sequence ID" value="AQP48618.1"/>
    <property type="molecule type" value="Genomic_DNA"/>
</dbReference>
<feature type="chain" id="PRO_5013156917" evidence="6">
    <location>
        <begin position="26"/>
        <end position="440"/>
    </location>
</feature>
<dbReference type="AlphaFoldDB" id="A0A1Q2CR62"/>
<evidence type="ECO:0000313" key="7">
    <source>
        <dbReference type="EMBL" id="AQP48618.1"/>
    </source>
</evidence>
<dbReference type="STRING" id="1332264.BW730_15015"/>
<dbReference type="PANTHER" id="PTHR43649">
    <property type="entry name" value="ARABINOSE-BINDING PROTEIN-RELATED"/>
    <property type="match status" value="1"/>
</dbReference>
<evidence type="ECO:0000256" key="2">
    <source>
        <dbReference type="ARBA" id="ARBA00022729"/>
    </source>
</evidence>
<evidence type="ECO:0000256" key="5">
    <source>
        <dbReference type="ARBA" id="ARBA00023288"/>
    </source>
</evidence>
<dbReference type="PANTHER" id="PTHR43649:SF33">
    <property type="entry name" value="POLYGALACTURONAN_RHAMNOGALACTURONAN-BINDING PROTEIN YTCQ"/>
    <property type="match status" value="1"/>
</dbReference>
<dbReference type="Gene3D" id="3.40.190.10">
    <property type="entry name" value="Periplasmic binding protein-like II"/>
    <property type="match status" value="1"/>
</dbReference>
<keyword evidence="1" id="KW-1003">Cell membrane</keyword>
<keyword evidence="4" id="KW-0564">Palmitate</keyword>
<keyword evidence="2 6" id="KW-0732">Signal</keyword>
<dbReference type="PROSITE" id="PS51257">
    <property type="entry name" value="PROKAR_LIPOPROTEIN"/>
    <property type="match status" value="1"/>
</dbReference>
<dbReference type="RefSeq" id="WP_077686960.1">
    <property type="nucleotide sequence ID" value="NZ_CP019606.1"/>
</dbReference>
<evidence type="ECO:0000256" key="1">
    <source>
        <dbReference type="ARBA" id="ARBA00022475"/>
    </source>
</evidence>
<sequence length="440" mass="46472">MNPRRILTAVAACLVTGLMAGCAGANPAPAETSSPTAPAPAEKPSGEITFWSAIGGMDAVTEKFNSSQDDITVKFQEIPNGANGGYAQLSAALTSNTGPDVVGIEYPQLPQFVANQQLQPLDDIVGEEVLSKYPEQVRGLVTFGDKTYGMPYDAAPLVFYYRSDVLKAAGVEVPKTWDEFRAAAEAVRKHDPKAYLVSFNPNEPAIVAALSWKAGAKWFGTEGDSWKIGVNDETSAKVAAFWQGLVDDDLVKVQPSFSDEWTADLGSGVTVGLIGASWSAAGLKARTEGTDQAGKWIAAQPPSRDAPSSAFYGGTSFVMTKDSKNTAAAAEFLKFLTTDPEAIKARGEVGSAYLAFPGLTEQAKSVFPVDYFANDIYSVFDESAASVVKGWQWGPNWDITSTALKDNLAAVGANGTIPAALEKSATLTVDGLKQLGLSVK</sequence>
<keyword evidence="8" id="KW-1185">Reference proteome</keyword>
<keyword evidence="3" id="KW-0472">Membrane</keyword>
<dbReference type="Proteomes" id="UP000188145">
    <property type="component" value="Chromosome"/>
</dbReference>
<organism evidence="7 8">
    <name type="scientific">Tessaracoccus aquimaris</name>
    <dbReference type="NCBI Taxonomy" id="1332264"/>
    <lineage>
        <taxon>Bacteria</taxon>
        <taxon>Bacillati</taxon>
        <taxon>Actinomycetota</taxon>
        <taxon>Actinomycetes</taxon>
        <taxon>Propionibacteriales</taxon>
        <taxon>Propionibacteriaceae</taxon>
        <taxon>Tessaracoccus</taxon>
    </lineage>
</organism>
<feature type="signal peptide" evidence="6">
    <location>
        <begin position="1"/>
        <end position="25"/>
    </location>
</feature>
<name>A0A1Q2CR62_9ACTN</name>
<dbReference type="Pfam" id="PF01547">
    <property type="entry name" value="SBP_bac_1"/>
    <property type="match status" value="1"/>
</dbReference>
<protein>
    <submittedName>
        <fullName evidence="7">ABC transporter substrate-binding protein</fullName>
    </submittedName>
</protein>
<proteinExistence type="predicted"/>
<dbReference type="KEGG" id="tes:BW730_15015"/>